<dbReference type="RefSeq" id="WP_183977314.1">
    <property type="nucleotide sequence ID" value="NZ_JACHEB010000005.1"/>
</dbReference>
<dbReference type="InterPro" id="IPR003961">
    <property type="entry name" value="FN3_dom"/>
</dbReference>
<dbReference type="SUPFAM" id="SSF49265">
    <property type="entry name" value="Fibronectin type III"/>
    <property type="match status" value="1"/>
</dbReference>
<dbReference type="Proteomes" id="UP000535182">
    <property type="component" value="Unassembled WGS sequence"/>
</dbReference>
<comment type="caution">
    <text evidence="2">The sequence shown here is derived from an EMBL/GenBank/DDBJ whole genome shotgun (WGS) entry which is preliminary data.</text>
</comment>
<dbReference type="AlphaFoldDB" id="A0A9X0QEY6"/>
<dbReference type="EMBL" id="JACHEB010000005">
    <property type="protein sequence ID" value="MBB5329133.1"/>
    <property type="molecule type" value="Genomic_DNA"/>
</dbReference>
<proteinExistence type="predicted"/>
<keyword evidence="3" id="KW-1185">Reference proteome</keyword>
<dbReference type="InterPro" id="IPR036116">
    <property type="entry name" value="FN3_sf"/>
</dbReference>
<dbReference type="InterPro" id="IPR013783">
    <property type="entry name" value="Ig-like_fold"/>
</dbReference>
<dbReference type="Gene3D" id="2.60.40.10">
    <property type="entry name" value="Immunoglobulins"/>
    <property type="match status" value="1"/>
</dbReference>
<dbReference type="CDD" id="cd00063">
    <property type="entry name" value="FN3"/>
    <property type="match status" value="1"/>
</dbReference>
<feature type="signal peptide" evidence="1">
    <location>
        <begin position="1"/>
        <end position="30"/>
    </location>
</feature>
<accession>A0A9X0QEY6</accession>
<dbReference type="SUPFAM" id="SSF50998">
    <property type="entry name" value="Quinoprotein alcohol dehydrogenase-like"/>
    <property type="match status" value="1"/>
</dbReference>
<dbReference type="Gene3D" id="2.130.10.10">
    <property type="entry name" value="YVTN repeat-like/Quinoprotein amine dehydrogenase"/>
    <property type="match status" value="1"/>
</dbReference>
<feature type="chain" id="PRO_5040933335" evidence="1">
    <location>
        <begin position="31"/>
        <end position="614"/>
    </location>
</feature>
<gene>
    <name evidence="2" type="ORF">HDF14_002749</name>
</gene>
<reference evidence="2 3" key="1">
    <citation type="submission" date="2020-08" db="EMBL/GenBank/DDBJ databases">
        <title>Genomic Encyclopedia of Type Strains, Phase IV (KMG-V): Genome sequencing to study the core and pangenomes of soil and plant-associated prokaryotes.</title>
        <authorList>
            <person name="Whitman W."/>
        </authorList>
    </citation>
    <scope>NUCLEOTIDE SEQUENCE [LARGE SCALE GENOMIC DNA]</scope>
    <source>
        <strain evidence="2 3">X5P2</strain>
    </source>
</reference>
<evidence type="ECO:0000313" key="3">
    <source>
        <dbReference type="Proteomes" id="UP000535182"/>
    </source>
</evidence>
<name>A0A9X0QEY6_9BACT</name>
<keyword evidence="1" id="KW-0732">Signal</keyword>
<organism evidence="2 3">
    <name type="scientific">Tunturiibacter gelidiferens</name>
    <dbReference type="NCBI Taxonomy" id="3069689"/>
    <lineage>
        <taxon>Bacteria</taxon>
        <taxon>Pseudomonadati</taxon>
        <taxon>Acidobacteriota</taxon>
        <taxon>Terriglobia</taxon>
        <taxon>Terriglobales</taxon>
        <taxon>Acidobacteriaceae</taxon>
        <taxon>Tunturiibacter</taxon>
    </lineage>
</organism>
<sequence length="614" mass="66543">MERNDLTRMHWCARAVLCLTCFALPSVASAQVDVLTNHNNRERTGTNLHETVLTPADVNAAKFGMLFKRVVDDQLYAQPLLVTNVKIGGGWHDVVYVTTVNNSVYAFDANDPKATVPFWHVNFGTPANLNDADFGCTDINGSMGVIGTPVIDEKKTTLYVVALTKAGGKFSQRLHALDLATGADLAHSPVPIAAHGFDPLLQNQRPALFLSSGNVLIGYASHCDKDPYHGFLMSYDAASLTQNGVFNTSPGGSEASIWQSGQAPAVDDKGNIYFITGNGSWNGTTQFSESFIKLDPHLRLLDWFTPTNHFQLDKIDADLNSSGAVLIPGTHLVIGGGKEGVLYVIDTEHFGHLGDEHAVQHFPATSSHLHSMVYWKSAKNGNVLYLWGQRDRARAYRFSGNKFDETPFMIRPDKNDGHPGAMLSLSANGDKDGILWAAIHATGDSWNESRPGILHAYDADDINHELWNSLENPARDDCNNYSKMSPPTVANGKVYLASFGTANVGTGQLCVYGLLPNGPAPDAPANVHAALQSRFISLTWSPVAQARTYIVESSQAGAAHIIASGLTRPEFTEPAEDLGTKTYWVRAVNANGESVPSATATVDVEHAPHPRHKH</sequence>
<dbReference type="InterPro" id="IPR011047">
    <property type="entry name" value="Quinoprotein_ADH-like_sf"/>
</dbReference>
<dbReference type="InterPro" id="IPR015943">
    <property type="entry name" value="WD40/YVTN_repeat-like_dom_sf"/>
</dbReference>
<evidence type="ECO:0000313" key="2">
    <source>
        <dbReference type="EMBL" id="MBB5329133.1"/>
    </source>
</evidence>
<protein>
    <submittedName>
        <fullName evidence="2">Outer membrane protein assembly factor BamB</fullName>
    </submittedName>
</protein>
<evidence type="ECO:0000256" key="1">
    <source>
        <dbReference type="SAM" id="SignalP"/>
    </source>
</evidence>